<dbReference type="OrthoDB" id="321327at2"/>
<dbReference type="RefSeq" id="WP_151692421.1">
    <property type="nucleotide sequence ID" value="NZ_BMGX01000002.1"/>
</dbReference>
<evidence type="ECO:0000256" key="3">
    <source>
        <dbReference type="RuleBase" id="RU003457"/>
    </source>
</evidence>
<feature type="domain" description="Pirin N-terminal" evidence="4">
    <location>
        <begin position="11"/>
        <end position="120"/>
    </location>
</feature>
<dbReference type="SUPFAM" id="SSF51182">
    <property type="entry name" value="RmlC-like cupins"/>
    <property type="match status" value="1"/>
</dbReference>
<proteinExistence type="inferred from homology"/>
<keyword evidence="7" id="KW-1185">Reference proteome</keyword>
<evidence type="ECO:0000313" key="6">
    <source>
        <dbReference type="EMBL" id="KAB2817733.1"/>
    </source>
</evidence>
<dbReference type="EMBL" id="WBVQ01000001">
    <property type="protein sequence ID" value="KAB2817733.1"/>
    <property type="molecule type" value="Genomic_DNA"/>
</dbReference>
<dbReference type="AlphaFoldDB" id="A0A6L3ZJB5"/>
<feature type="binding site" evidence="2">
    <location>
        <position position="104"/>
    </location>
    <ligand>
        <name>Fe cation</name>
        <dbReference type="ChEBI" id="CHEBI:24875"/>
    </ligand>
</feature>
<feature type="binding site" evidence="2">
    <location>
        <position position="58"/>
    </location>
    <ligand>
        <name>Fe cation</name>
        <dbReference type="ChEBI" id="CHEBI:24875"/>
    </ligand>
</feature>
<sequence>MKTVLHKSTDRGYANHGWLDTHHTFSFGNWYNPNQMHFGALRVLNDDIVSPENGFGQHPHADMEIISIPLKGALTHRDTMGHAQAINTGDVQVMSAGTGLQHSEFNESKTDEVNFLQLWIFPEKRGVEPRYDQKTFDVSERKGMWQRIVQPKDAEGSGLWVHQNAYMYLIDLKSGDSTEYQLNSEGNGVYFFVIEGALNVADQHLDKRDGLGVWESSKVSLSATSESTVLAIEVPMELPQY</sequence>
<dbReference type="Gene3D" id="2.60.120.10">
    <property type="entry name" value="Jelly Rolls"/>
    <property type="match status" value="2"/>
</dbReference>
<dbReference type="PANTHER" id="PTHR43212:SF3">
    <property type="entry name" value="QUERCETIN 2,3-DIOXYGENASE"/>
    <property type="match status" value="1"/>
</dbReference>
<dbReference type="CDD" id="cd02910">
    <property type="entry name" value="cupin_Yhhw_N"/>
    <property type="match status" value="1"/>
</dbReference>
<comment type="caution">
    <text evidence="6">The sequence shown here is derived from an EMBL/GenBank/DDBJ whole genome shotgun (WGS) entry which is preliminary data.</text>
</comment>
<evidence type="ECO:0000313" key="7">
    <source>
        <dbReference type="Proteomes" id="UP000484164"/>
    </source>
</evidence>
<evidence type="ECO:0000256" key="2">
    <source>
        <dbReference type="PIRSR" id="PIRSR006232-1"/>
    </source>
</evidence>
<dbReference type="Proteomes" id="UP000484164">
    <property type="component" value="Unassembled WGS sequence"/>
</dbReference>
<dbReference type="Pfam" id="PF17954">
    <property type="entry name" value="Pirin_C_2"/>
    <property type="match status" value="1"/>
</dbReference>
<dbReference type="Pfam" id="PF02678">
    <property type="entry name" value="Pirin"/>
    <property type="match status" value="1"/>
</dbReference>
<evidence type="ECO:0000259" key="5">
    <source>
        <dbReference type="Pfam" id="PF17954"/>
    </source>
</evidence>
<feature type="binding site" evidence="2">
    <location>
        <position position="60"/>
    </location>
    <ligand>
        <name>Fe cation</name>
        <dbReference type="ChEBI" id="CHEBI:24875"/>
    </ligand>
</feature>
<feature type="binding site" evidence="2">
    <location>
        <position position="102"/>
    </location>
    <ligand>
        <name>Fe cation</name>
        <dbReference type="ChEBI" id="CHEBI:24875"/>
    </ligand>
</feature>
<feature type="domain" description="Quercetin 2,3-dioxygenase C-terminal cupin" evidence="5">
    <location>
        <begin position="151"/>
        <end position="234"/>
    </location>
</feature>
<dbReference type="PIRSF" id="PIRSF006232">
    <property type="entry name" value="Pirin"/>
    <property type="match status" value="1"/>
</dbReference>
<organism evidence="6 7">
    <name type="scientific">Phaeocystidibacter marisrubri</name>
    <dbReference type="NCBI Taxonomy" id="1577780"/>
    <lineage>
        <taxon>Bacteria</taxon>
        <taxon>Pseudomonadati</taxon>
        <taxon>Bacteroidota</taxon>
        <taxon>Flavobacteriia</taxon>
        <taxon>Flavobacteriales</taxon>
        <taxon>Phaeocystidibacteraceae</taxon>
        <taxon>Phaeocystidibacter</taxon>
    </lineage>
</organism>
<keyword evidence="2" id="KW-0479">Metal-binding</keyword>
<evidence type="ECO:0000256" key="1">
    <source>
        <dbReference type="ARBA" id="ARBA00008416"/>
    </source>
</evidence>
<evidence type="ECO:0000259" key="4">
    <source>
        <dbReference type="Pfam" id="PF02678"/>
    </source>
</evidence>
<accession>A0A6L3ZJB5</accession>
<dbReference type="PANTHER" id="PTHR43212">
    <property type="entry name" value="QUERCETIN 2,3-DIOXYGENASE"/>
    <property type="match status" value="1"/>
</dbReference>
<gene>
    <name evidence="6" type="ORF">F8C82_04835</name>
</gene>
<comment type="cofactor">
    <cofactor evidence="2">
        <name>Fe cation</name>
        <dbReference type="ChEBI" id="CHEBI:24875"/>
    </cofactor>
    <text evidence="2">Binds 1 Fe cation per subunit.</text>
</comment>
<comment type="similarity">
    <text evidence="1 3">Belongs to the pirin family.</text>
</comment>
<protein>
    <submittedName>
        <fullName evidence="6">Pirin family protein</fullName>
    </submittedName>
</protein>
<dbReference type="GO" id="GO:0046872">
    <property type="term" value="F:metal ion binding"/>
    <property type="evidence" value="ECO:0007669"/>
    <property type="project" value="UniProtKB-KW"/>
</dbReference>
<dbReference type="InterPro" id="IPR041602">
    <property type="entry name" value="Quercetinase_C"/>
</dbReference>
<dbReference type="InterPro" id="IPR014710">
    <property type="entry name" value="RmlC-like_jellyroll"/>
</dbReference>
<dbReference type="InterPro" id="IPR003829">
    <property type="entry name" value="Pirin_N_dom"/>
</dbReference>
<dbReference type="InterPro" id="IPR012093">
    <property type="entry name" value="Pirin"/>
</dbReference>
<dbReference type="InterPro" id="IPR011051">
    <property type="entry name" value="RmlC_Cupin_sf"/>
</dbReference>
<keyword evidence="2" id="KW-0408">Iron</keyword>
<name>A0A6L3ZJB5_9FLAO</name>
<reference evidence="6 7" key="1">
    <citation type="submission" date="2019-10" db="EMBL/GenBank/DDBJ databases">
        <title>Genome sequence of Phaeocystidibacter marisrubri JCM30614 (type strain).</title>
        <authorList>
            <person name="Bowman J.P."/>
        </authorList>
    </citation>
    <scope>NUCLEOTIDE SEQUENCE [LARGE SCALE GENOMIC DNA]</scope>
    <source>
        <strain evidence="6 7">JCM 30614</strain>
    </source>
</reference>